<dbReference type="InterPro" id="IPR006675">
    <property type="entry name" value="HDIG_dom"/>
</dbReference>
<dbReference type="NCBIfam" id="TIGR00277">
    <property type="entry name" value="HDIG"/>
    <property type="match status" value="1"/>
</dbReference>
<dbReference type="Pfam" id="PF08668">
    <property type="entry name" value="HDOD"/>
    <property type="match status" value="1"/>
</dbReference>
<dbReference type="SMART" id="SM00471">
    <property type="entry name" value="HDc"/>
    <property type="match status" value="1"/>
</dbReference>
<organism evidence="2 3">
    <name type="scientific">Candidatus Nitrobium versatile</name>
    <dbReference type="NCBI Taxonomy" id="2884831"/>
    <lineage>
        <taxon>Bacteria</taxon>
        <taxon>Pseudomonadati</taxon>
        <taxon>Nitrospirota</taxon>
        <taxon>Nitrospiria</taxon>
        <taxon>Nitrospirales</taxon>
        <taxon>Nitrospiraceae</taxon>
        <taxon>Candidatus Nitrobium</taxon>
    </lineage>
</organism>
<dbReference type="InterPro" id="IPR052340">
    <property type="entry name" value="RNase_Y/CdgJ"/>
</dbReference>
<evidence type="ECO:0000259" key="1">
    <source>
        <dbReference type="PROSITE" id="PS51833"/>
    </source>
</evidence>
<dbReference type="CDD" id="cd00077">
    <property type="entry name" value="HDc"/>
    <property type="match status" value="1"/>
</dbReference>
<dbReference type="PANTHER" id="PTHR33525:SF3">
    <property type="entry name" value="RIBONUCLEASE Y"/>
    <property type="match status" value="1"/>
</dbReference>
<dbReference type="AlphaFoldDB" id="A0A953J4J3"/>
<dbReference type="PANTHER" id="PTHR33525">
    <property type="match status" value="1"/>
</dbReference>
<dbReference type="SUPFAM" id="SSF109604">
    <property type="entry name" value="HD-domain/PDEase-like"/>
    <property type="match status" value="1"/>
</dbReference>
<dbReference type="Gene3D" id="1.10.3210.10">
    <property type="entry name" value="Hypothetical protein af1432"/>
    <property type="match status" value="1"/>
</dbReference>
<evidence type="ECO:0000313" key="2">
    <source>
        <dbReference type="EMBL" id="MBZ0156146.1"/>
    </source>
</evidence>
<sequence length="280" mass="31270">MNDSLRLLIQKITKLPTIPLIAHQILNLSSDEKTSLGKLESIIQQDPAIAAKVISFSNSALFGHISSCTTITCAIRKIGFDNVLNIALGISLMTLFDSGNQERAFDYQKLYRHSLAVGMLSKRLAEGLGLKRTEEYFLSGMLHDLGFLLLNRHFPGMYRKSIDERTKGECPLEAERKVLGFTHAEAGAWLADKWNLPVALWEAILQHHTPSRAKKHTRLAAVVHLADYLTTRKFYAPDEKSREYPLDPSSLEALALSREGIEEMAEELDTSIFSGGVFLS</sequence>
<dbReference type="PROSITE" id="PS51833">
    <property type="entry name" value="HDOD"/>
    <property type="match status" value="1"/>
</dbReference>
<reference evidence="2" key="1">
    <citation type="journal article" date="2021" name="bioRxiv">
        <title>Unraveling nitrogen, sulfur and carbon metabolic pathways and microbial community transcriptional responses to substrate deprivation and toxicity stresses in a bioreactor mimicking anoxic brackish coastal sediment conditions.</title>
        <authorList>
            <person name="Martins P.D."/>
            <person name="Echeveste M.J."/>
            <person name="Arshad A."/>
            <person name="Kurth J."/>
            <person name="Ouboter H."/>
            <person name="Jetten M.S.M."/>
            <person name="Welte C.U."/>
        </authorList>
    </citation>
    <scope>NUCLEOTIDE SEQUENCE</scope>
    <source>
        <strain evidence="2">MAG_39</strain>
    </source>
</reference>
<name>A0A953J4J3_9BACT</name>
<dbReference type="Proteomes" id="UP000705867">
    <property type="component" value="Unassembled WGS sequence"/>
</dbReference>
<protein>
    <submittedName>
        <fullName evidence="2">HDOD domain-containing protein</fullName>
    </submittedName>
</protein>
<dbReference type="EMBL" id="JAIOIV010000066">
    <property type="protein sequence ID" value="MBZ0156146.1"/>
    <property type="molecule type" value="Genomic_DNA"/>
</dbReference>
<accession>A0A953J4J3</accession>
<evidence type="ECO:0000313" key="3">
    <source>
        <dbReference type="Proteomes" id="UP000705867"/>
    </source>
</evidence>
<gene>
    <name evidence="2" type="ORF">K8I29_08015</name>
</gene>
<reference evidence="2" key="2">
    <citation type="submission" date="2021-08" db="EMBL/GenBank/DDBJ databases">
        <authorList>
            <person name="Dalcin Martins P."/>
        </authorList>
    </citation>
    <scope>NUCLEOTIDE SEQUENCE</scope>
    <source>
        <strain evidence="2">MAG_39</strain>
    </source>
</reference>
<dbReference type="InterPro" id="IPR013976">
    <property type="entry name" value="HDOD"/>
</dbReference>
<dbReference type="InterPro" id="IPR003607">
    <property type="entry name" value="HD/PDEase_dom"/>
</dbReference>
<feature type="domain" description="HDOD" evidence="1">
    <location>
        <begin position="15"/>
        <end position="210"/>
    </location>
</feature>
<proteinExistence type="predicted"/>
<comment type="caution">
    <text evidence="2">The sequence shown here is derived from an EMBL/GenBank/DDBJ whole genome shotgun (WGS) entry which is preliminary data.</text>
</comment>